<evidence type="ECO:0008006" key="4">
    <source>
        <dbReference type="Google" id="ProtNLM"/>
    </source>
</evidence>
<sequence>MDLVSGPFFFGWAVGTTAVFALLAAALSFLALRNYWKWKEMNAIPDVKPWYPILGNALLFDGDPEGFWKQVINYSEEFRYVPLLKLWIGPFPHIVLYHQDTVEVVLRNSTLIEKSYLYRFLQPWLGTGLLTSTGKKWHSRRKMLTPTFHFTILVDFLEVMIEQANILVQNLEQHLDKDPFNCSLYIVLCTLDIICG</sequence>
<feature type="transmembrane region" description="Helical" evidence="2">
    <location>
        <begin position="12"/>
        <end position="32"/>
    </location>
</feature>
<evidence type="ECO:0000256" key="1">
    <source>
        <dbReference type="ARBA" id="ARBA00010617"/>
    </source>
</evidence>
<dbReference type="GO" id="GO:0020037">
    <property type="term" value="F:heme binding"/>
    <property type="evidence" value="ECO:0007669"/>
    <property type="project" value="InterPro"/>
</dbReference>
<dbReference type="PANTHER" id="PTHR24291">
    <property type="entry name" value="CYTOCHROME P450 FAMILY 4"/>
    <property type="match status" value="1"/>
</dbReference>
<keyword evidence="2" id="KW-1133">Transmembrane helix</keyword>
<dbReference type="InterPro" id="IPR001128">
    <property type="entry name" value="Cyt_P450"/>
</dbReference>
<reference evidence="3" key="1">
    <citation type="submission" date="2017-07" db="EMBL/GenBank/DDBJ databases">
        <authorList>
            <person name="Mikheyev A."/>
            <person name="Grau M."/>
        </authorList>
    </citation>
    <scope>NUCLEOTIDE SEQUENCE</scope>
    <source>
        <tissue evidence="3">Venom_gland</tissue>
    </source>
</reference>
<dbReference type="SUPFAM" id="SSF48264">
    <property type="entry name" value="Cytochrome P450"/>
    <property type="match status" value="1"/>
</dbReference>
<dbReference type="InterPro" id="IPR050196">
    <property type="entry name" value="Cytochrome_P450_Monoox"/>
</dbReference>
<accession>A0A2D4MQ73</accession>
<dbReference type="GO" id="GO:0004497">
    <property type="term" value="F:monooxygenase activity"/>
    <property type="evidence" value="ECO:0007669"/>
    <property type="project" value="InterPro"/>
</dbReference>
<dbReference type="InterPro" id="IPR036396">
    <property type="entry name" value="Cyt_P450_sf"/>
</dbReference>
<dbReference type="Gene3D" id="1.10.630.10">
    <property type="entry name" value="Cytochrome P450"/>
    <property type="match status" value="1"/>
</dbReference>
<dbReference type="Pfam" id="PF00067">
    <property type="entry name" value="p450"/>
    <property type="match status" value="1"/>
</dbReference>
<evidence type="ECO:0000256" key="2">
    <source>
        <dbReference type="SAM" id="Phobius"/>
    </source>
</evidence>
<reference evidence="3" key="2">
    <citation type="submission" date="2017-11" db="EMBL/GenBank/DDBJ databases">
        <title>Coralsnake Venomics: Analyses of Venom Gland Transcriptomes and Proteomes of Six Brazilian Taxa.</title>
        <authorList>
            <person name="Aird S.D."/>
            <person name="Jorge da Silva N."/>
            <person name="Qiu L."/>
            <person name="Villar-Briones A."/>
            <person name="Aparecida-Saddi V."/>
            <person name="Campos-Telles M.P."/>
            <person name="Grau M."/>
            <person name="Mikheyev A.S."/>
        </authorList>
    </citation>
    <scope>NUCLEOTIDE SEQUENCE</scope>
    <source>
        <tissue evidence="3">Venom_gland</tissue>
    </source>
</reference>
<keyword evidence="2" id="KW-0812">Transmembrane</keyword>
<protein>
    <recommendedName>
        <fullName evidence="4">Cytochrome P450</fullName>
    </recommendedName>
</protein>
<evidence type="ECO:0000313" key="3">
    <source>
        <dbReference type="EMBL" id="LAB35591.1"/>
    </source>
</evidence>
<proteinExistence type="inferred from homology"/>
<dbReference type="GO" id="GO:0005506">
    <property type="term" value="F:iron ion binding"/>
    <property type="evidence" value="ECO:0007669"/>
    <property type="project" value="InterPro"/>
</dbReference>
<dbReference type="AlphaFoldDB" id="A0A2D4MQ73"/>
<organism evidence="3">
    <name type="scientific">Micrurus spixii</name>
    <name type="common">Amazon coral snake</name>
    <dbReference type="NCBI Taxonomy" id="129469"/>
    <lineage>
        <taxon>Eukaryota</taxon>
        <taxon>Metazoa</taxon>
        <taxon>Chordata</taxon>
        <taxon>Craniata</taxon>
        <taxon>Vertebrata</taxon>
        <taxon>Euteleostomi</taxon>
        <taxon>Lepidosauria</taxon>
        <taxon>Squamata</taxon>
        <taxon>Bifurcata</taxon>
        <taxon>Unidentata</taxon>
        <taxon>Episquamata</taxon>
        <taxon>Toxicofera</taxon>
        <taxon>Serpentes</taxon>
        <taxon>Colubroidea</taxon>
        <taxon>Elapidae</taxon>
        <taxon>Elapinae</taxon>
        <taxon>Micrurus</taxon>
    </lineage>
</organism>
<dbReference type="GO" id="GO:0016705">
    <property type="term" value="F:oxidoreductase activity, acting on paired donors, with incorporation or reduction of molecular oxygen"/>
    <property type="evidence" value="ECO:0007669"/>
    <property type="project" value="InterPro"/>
</dbReference>
<comment type="similarity">
    <text evidence="1">Belongs to the cytochrome P450 family.</text>
</comment>
<name>A0A2D4MQ73_9SAUR</name>
<dbReference type="PANTHER" id="PTHR24291:SF193">
    <property type="entry name" value="CYTOCHROME P450 4V2"/>
    <property type="match status" value="1"/>
</dbReference>
<keyword evidence="2" id="KW-0472">Membrane</keyword>
<dbReference type="EMBL" id="IACM01121401">
    <property type="protein sequence ID" value="LAB35591.1"/>
    <property type="molecule type" value="Transcribed_RNA"/>
</dbReference>